<protein>
    <submittedName>
        <fullName evidence="4">Amidohydrolase family protein</fullName>
    </submittedName>
</protein>
<dbReference type="AlphaFoldDB" id="A0A9D1P889"/>
<dbReference type="PANTHER" id="PTHR11113:SF14">
    <property type="entry name" value="N-ACETYLGLUCOSAMINE-6-PHOSPHATE DEACETYLASE"/>
    <property type="match status" value="1"/>
</dbReference>
<evidence type="ECO:0000259" key="3">
    <source>
        <dbReference type="Pfam" id="PF01979"/>
    </source>
</evidence>
<dbReference type="SUPFAM" id="SSF51338">
    <property type="entry name" value="Composite domain of metallo-dependent hydrolases"/>
    <property type="match status" value="1"/>
</dbReference>
<evidence type="ECO:0000256" key="2">
    <source>
        <dbReference type="ARBA" id="ARBA00022801"/>
    </source>
</evidence>
<keyword evidence="2" id="KW-0378">Hydrolase</keyword>
<organism evidence="4 5">
    <name type="scientific">Candidatus Ornithocaccomicrobium faecavium</name>
    <dbReference type="NCBI Taxonomy" id="2840890"/>
    <lineage>
        <taxon>Bacteria</taxon>
        <taxon>Bacillati</taxon>
        <taxon>Bacillota</taxon>
        <taxon>Clostridia</taxon>
        <taxon>Candidatus Ornithocaccomicrobium</taxon>
    </lineage>
</organism>
<dbReference type="Gene3D" id="3.20.20.140">
    <property type="entry name" value="Metal-dependent hydrolases"/>
    <property type="match status" value="1"/>
</dbReference>
<accession>A0A9D1P889</accession>
<dbReference type="Pfam" id="PF01979">
    <property type="entry name" value="Amidohydro_1"/>
    <property type="match status" value="1"/>
</dbReference>
<dbReference type="InterPro" id="IPR006680">
    <property type="entry name" value="Amidohydro-rel"/>
</dbReference>
<comment type="similarity">
    <text evidence="1">Belongs to the metallo-dependent hydrolases superfamily. NagA family.</text>
</comment>
<evidence type="ECO:0000313" key="5">
    <source>
        <dbReference type="Proteomes" id="UP000886884"/>
    </source>
</evidence>
<dbReference type="GO" id="GO:0008448">
    <property type="term" value="F:N-acetylglucosamine-6-phosphate deacetylase activity"/>
    <property type="evidence" value="ECO:0007669"/>
    <property type="project" value="TreeGrafter"/>
</dbReference>
<proteinExistence type="inferred from homology"/>
<evidence type="ECO:0000256" key="1">
    <source>
        <dbReference type="ARBA" id="ARBA00010716"/>
    </source>
</evidence>
<dbReference type="InterPro" id="IPR011059">
    <property type="entry name" value="Metal-dep_hydrolase_composite"/>
</dbReference>
<dbReference type="EMBL" id="DVOT01000128">
    <property type="protein sequence ID" value="HIV27695.1"/>
    <property type="molecule type" value="Genomic_DNA"/>
</dbReference>
<reference evidence="4" key="2">
    <citation type="journal article" date="2021" name="PeerJ">
        <title>Extensive microbial diversity within the chicken gut microbiome revealed by metagenomics and culture.</title>
        <authorList>
            <person name="Gilroy R."/>
            <person name="Ravi A."/>
            <person name="Getino M."/>
            <person name="Pursley I."/>
            <person name="Horton D.L."/>
            <person name="Alikhan N.F."/>
            <person name="Baker D."/>
            <person name="Gharbi K."/>
            <person name="Hall N."/>
            <person name="Watson M."/>
            <person name="Adriaenssens E.M."/>
            <person name="Foster-Nyarko E."/>
            <person name="Jarju S."/>
            <person name="Secka A."/>
            <person name="Antonio M."/>
            <person name="Oren A."/>
            <person name="Chaudhuri R.R."/>
            <person name="La Ragione R."/>
            <person name="Hildebrand F."/>
            <person name="Pallen M.J."/>
        </authorList>
    </citation>
    <scope>NUCLEOTIDE SEQUENCE</scope>
    <source>
        <strain evidence="4">CHK183-6373</strain>
    </source>
</reference>
<dbReference type="InterPro" id="IPR032466">
    <property type="entry name" value="Metal_Hydrolase"/>
</dbReference>
<reference evidence="4" key="1">
    <citation type="submission" date="2020-10" db="EMBL/GenBank/DDBJ databases">
        <authorList>
            <person name="Gilroy R."/>
        </authorList>
    </citation>
    <scope>NUCLEOTIDE SEQUENCE</scope>
    <source>
        <strain evidence="4">CHK183-6373</strain>
    </source>
</reference>
<comment type="caution">
    <text evidence="4">The sequence shown here is derived from an EMBL/GenBank/DDBJ whole genome shotgun (WGS) entry which is preliminary data.</text>
</comment>
<sequence>MQTLITHATLVMEDHYCPDAFLWIRDGKIADFGPMRQAGVAGSAPRLNVQGALVGPGLIDIHTHAGGNVFFQDNPAAASRALLEHGVTGVLPALYMTLSKREYFAALDAIDAAREAGQCDNILGYYMEGPYLNPLYGCNKESYPWGEEIRPEDYLSLIDRVRGSAMVWALAPERKGIVEFARDVAQKISGIVLSVAHSEATPQQIAALMPYGLRLGTHHTNATGTLNKYPECRGVCVDEAVNYYDGIYAELIVDAHGIHVDPFMLRLVRKIKGDARIVLISDAFVSDGPTPPGYDGVTDINFDSTGEIAGTRLTLDAVCRNMMLHTGCSPVDVFRFAATNPANLLHRPDLGRIARGAQANLVVVDPWLHVKHVFLKGELFV</sequence>
<dbReference type="PANTHER" id="PTHR11113">
    <property type="entry name" value="N-ACETYLGLUCOSAMINE-6-PHOSPHATE DEACETYLASE"/>
    <property type="match status" value="1"/>
</dbReference>
<dbReference type="Gene3D" id="2.30.40.10">
    <property type="entry name" value="Urease, subunit C, domain 1"/>
    <property type="match status" value="1"/>
</dbReference>
<gene>
    <name evidence="4" type="ORF">IAA64_06970</name>
</gene>
<dbReference type="GO" id="GO:0006046">
    <property type="term" value="P:N-acetylglucosamine catabolic process"/>
    <property type="evidence" value="ECO:0007669"/>
    <property type="project" value="TreeGrafter"/>
</dbReference>
<dbReference type="Proteomes" id="UP000886884">
    <property type="component" value="Unassembled WGS sequence"/>
</dbReference>
<evidence type="ECO:0000313" key="4">
    <source>
        <dbReference type="EMBL" id="HIV27695.1"/>
    </source>
</evidence>
<feature type="domain" description="Amidohydrolase-related" evidence="3">
    <location>
        <begin position="54"/>
        <end position="378"/>
    </location>
</feature>
<name>A0A9D1P889_9FIRM</name>
<dbReference type="SUPFAM" id="SSF51556">
    <property type="entry name" value="Metallo-dependent hydrolases"/>
    <property type="match status" value="1"/>
</dbReference>